<dbReference type="PROSITE" id="PS00463">
    <property type="entry name" value="ZN2_CY6_FUNGAL_1"/>
    <property type="match status" value="1"/>
</dbReference>
<dbReference type="GO" id="GO:0008270">
    <property type="term" value="F:zinc ion binding"/>
    <property type="evidence" value="ECO:0007669"/>
    <property type="project" value="InterPro"/>
</dbReference>
<keyword evidence="3" id="KW-0238">DNA-binding</keyword>
<proteinExistence type="predicted"/>
<dbReference type="Proteomes" id="UP001150942">
    <property type="component" value="Unassembled WGS sequence"/>
</dbReference>
<dbReference type="OrthoDB" id="4346204at2759"/>
<evidence type="ECO:0000256" key="2">
    <source>
        <dbReference type="ARBA" id="ARBA00023015"/>
    </source>
</evidence>
<evidence type="ECO:0000256" key="4">
    <source>
        <dbReference type="ARBA" id="ARBA00023163"/>
    </source>
</evidence>
<dbReference type="GO" id="GO:0005634">
    <property type="term" value="C:nucleus"/>
    <property type="evidence" value="ECO:0007669"/>
    <property type="project" value="UniProtKB-SubCell"/>
</dbReference>
<keyword evidence="8" id="KW-1185">Reference proteome</keyword>
<evidence type="ECO:0000256" key="1">
    <source>
        <dbReference type="ARBA" id="ARBA00004123"/>
    </source>
</evidence>
<protein>
    <recommendedName>
        <fullName evidence="6">Zn(2)-C6 fungal-type domain-containing protein</fullName>
    </recommendedName>
</protein>
<feature type="domain" description="Zn(2)-C6 fungal-type" evidence="6">
    <location>
        <begin position="40"/>
        <end position="70"/>
    </location>
</feature>
<reference evidence="7" key="2">
    <citation type="journal article" date="2023" name="IMA Fungus">
        <title>Comparative genomic study of the Penicillium genus elucidates a diverse pangenome and 15 lateral gene transfer events.</title>
        <authorList>
            <person name="Petersen C."/>
            <person name="Sorensen T."/>
            <person name="Nielsen M.R."/>
            <person name="Sondergaard T.E."/>
            <person name="Sorensen J.L."/>
            <person name="Fitzpatrick D.A."/>
            <person name="Frisvad J.C."/>
            <person name="Nielsen K.L."/>
        </authorList>
    </citation>
    <scope>NUCLEOTIDE SEQUENCE</scope>
    <source>
        <strain evidence="7">IBT 20477</strain>
    </source>
</reference>
<dbReference type="InterPro" id="IPR021858">
    <property type="entry name" value="Fun_TF"/>
</dbReference>
<sequence>MTFARLRFRPVISPSAHAPPDAALKGFFAESRSKARSKFGCQQCKSKRVKCDESRPTCQRCARQGLICSSTPPLIKWQVETPWFSLECDTIVNRRLLQYWLESVSQMLVIEPEDNPYSFPALEYILQSPALVHTIQSLSASHEQYFPAHAPIVALEERGKALASLRKEVDQNQQPPQAFLLTVMLMTLVQAADCNMKDYGKEHLIAARILINGMLQNTSSLMDGEPLARLCLGMYLYGDMCTAFLLDSDKEPPINSLNMSIAIHRMGNWHHPMYGPCTELLFILGNVGRYCRGVLVDSQQRDFTQEAILEQQLLCWKVYPPNINLGHLYEAFRKYGLIFLYRASGRNDQFTNPDLMLRSRDSLIKCYAEETVRRLMQIPASSNYLNFQSLPLLAAGSELTGSRNPLRDQVRERLRAVYSLNRLPVNLHTLQLLEELWNSQDKGNPSFWLQRMLQKNWRLLLG</sequence>
<dbReference type="EMBL" id="JAPQKQ010000004">
    <property type="protein sequence ID" value="KAJ5201029.1"/>
    <property type="molecule type" value="Genomic_DNA"/>
</dbReference>
<dbReference type="GO" id="GO:0000981">
    <property type="term" value="F:DNA-binding transcription factor activity, RNA polymerase II-specific"/>
    <property type="evidence" value="ECO:0007669"/>
    <property type="project" value="InterPro"/>
</dbReference>
<evidence type="ECO:0000313" key="8">
    <source>
        <dbReference type="Proteomes" id="UP001150942"/>
    </source>
</evidence>
<organism evidence="7 8">
    <name type="scientific">Penicillium cf. viridicatum</name>
    <dbReference type="NCBI Taxonomy" id="2972119"/>
    <lineage>
        <taxon>Eukaryota</taxon>
        <taxon>Fungi</taxon>
        <taxon>Dikarya</taxon>
        <taxon>Ascomycota</taxon>
        <taxon>Pezizomycotina</taxon>
        <taxon>Eurotiomycetes</taxon>
        <taxon>Eurotiomycetidae</taxon>
        <taxon>Eurotiales</taxon>
        <taxon>Aspergillaceae</taxon>
        <taxon>Penicillium</taxon>
    </lineage>
</organism>
<evidence type="ECO:0000313" key="7">
    <source>
        <dbReference type="EMBL" id="KAJ5201029.1"/>
    </source>
</evidence>
<keyword evidence="2" id="KW-0805">Transcription regulation</keyword>
<dbReference type="Pfam" id="PF00172">
    <property type="entry name" value="Zn_clus"/>
    <property type="match status" value="1"/>
</dbReference>
<dbReference type="InterPro" id="IPR001138">
    <property type="entry name" value="Zn2Cys6_DnaBD"/>
</dbReference>
<dbReference type="SUPFAM" id="SSF57701">
    <property type="entry name" value="Zn2/Cys6 DNA-binding domain"/>
    <property type="match status" value="1"/>
</dbReference>
<keyword evidence="5" id="KW-0539">Nucleus</keyword>
<reference evidence="7" key="1">
    <citation type="submission" date="2022-11" db="EMBL/GenBank/DDBJ databases">
        <authorList>
            <person name="Petersen C."/>
        </authorList>
    </citation>
    <scope>NUCLEOTIDE SEQUENCE</scope>
    <source>
        <strain evidence="7">IBT 20477</strain>
    </source>
</reference>
<evidence type="ECO:0000256" key="3">
    <source>
        <dbReference type="ARBA" id="ARBA00023125"/>
    </source>
</evidence>
<evidence type="ECO:0000256" key="5">
    <source>
        <dbReference type="ARBA" id="ARBA00023242"/>
    </source>
</evidence>
<dbReference type="CDD" id="cd00067">
    <property type="entry name" value="GAL4"/>
    <property type="match status" value="1"/>
</dbReference>
<evidence type="ECO:0000259" key="6">
    <source>
        <dbReference type="PROSITE" id="PS50048"/>
    </source>
</evidence>
<dbReference type="AlphaFoldDB" id="A0A9W9MGT0"/>
<gene>
    <name evidence="7" type="ORF">N7449_005832</name>
</gene>
<dbReference type="PROSITE" id="PS50048">
    <property type="entry name" value="ZN2_CY6_FUNGAL_2"/>
    <property type="match status" value="1"/>
</dbReference>
<name>A0A9W9MGT0_9EURO</name>
<dbReference type="SMART" id="SM00066">
    <property type="entry name" value="GAL4"/>
    <property type="match status" value="1"/>
</dbReference>
<dbReference type="Gene3D" id="4.10.240.10">
    <property type="entry name" value="Zn(2)-C6 fungal-type DNA-binding domain"/>
    <property type="match status" value="1"/>
</dbReference>
<keyword evidence="4" id="KW-0804">Transcription</keyword>
<comment type="caution">
    <text evidence="7">The sequence shown here is derived from an EMBL/GenBank/DDBJ whole genome shotgun (WGS) entry which is preliminary data.</text>
</comment>
<dbReference type="PANTHER" id="PTHR37534">
    <property type="entry name" value="TRANSCRIPTIONAL ACTIVATOR PROTEIN UGA3"/>
    <property type="match status" value="1"/>
</dbReference>
<dbReference type="GO" id="GO:0045944">
    <property type="term" value="P:positive regulation of transcription by RNA polymerase II"/>
    <property type="evidence" value="ECO:0007669"/>
    <property type="project" value="TreeGrafter"/>
</dbReference>
<dbReference type="Pfam" id="PF11951">
    <property type="entry name" value="Fungal_trans_2"/>
    <property type="match status" value="1"/>
</dbReference>
<dbReference type="GO" id="GO:0000976">
    <property type="term" value="F:transcription cis-regulatory region binding"/>
    <property type="evidence" value="ECO:0007669"/>
    <property type="project" value="TreeGrafter"/>
</dbReference>
<dbReference type="PANTHER" id="PTHR37534:SF11">
    <property type="entry name" value="ZN(II)2CYS6 TRANSCRIPTION FACTOR (EUROFUNG)"/>
    <property type="match status" value="1"/>
</dbReference>
<dbReference type="InterPro" id="IPR036864">
    <property type="entry name" value="Zn2-C6_fun-type_DNA-bd_sf"/>
</dbReference>
<comment type="subcellular location">
    <subcellularLocation>
        <location evidence="1">Nucleus</location>
    </subcellularLocation>
</comment>
<accession>A0A9W9MGT0</accession>